<reference evidence="7 8" key="1">
    <citation type="submission" date="2019-12" db="EMBL/GenBank/DDBJ databases">
        <authorList>
            <person name="Alioto T."/>
            <person name="Alioto T."/>
            <person name="Gomez Garrido J."/>
        </authorList>
    </citation>
    <scope>NUCLEOTIDE SEQUENCE [LARGE SCALE GENOMIC DNA]</scope>
</reference>
<organism evidence="7 8">
    <name type="scientific">Olea europaea subsp. europaea</name>
    <dbReference type="NCBI Taxonomy" id="158383"/>
    <lineage>
        <taxon>Eukaryota</taxon>
        <taxon>Viridiplantae</taxon>
        <taxon>Streptophyta</taxon>
        <taxon>Embryophyta</taxon>
        <taxon>Tracheophyta</taxon>
        <taxon>Spermatophyta</taxon>
        <taxon>Magnoliopsida</taxon>
        <taxon>eudicotyledons</taxon>
        <taxon>Gunneridae</taxon>
        <taxon>Pentapetalae</taxon>
        <taxon>asterids</taxon>
        <taxon>lamiids</taxon>
        <taxon>Lamiales</taxon>
        <taxon>Oleaceae</taxon>
        <taxon>Oleeae</taxon>
        <taxon>Olea</taxon>
    </lineage>
</organism>
<dbReference type="Gene3D" id="1.20.1310.10">
    <property type="entry name" value="Cullin Repeats"/>
    <property type="match status" value="3"/>
</dbReference>
<dbReference type="Pfam" id="PF00888">
    <property type="entry name" value="Cullin"/>
    <property type="match status" value="1"/>
</dbReference>
<dbReference type="FunFam" id="1.20.1310.10:FF:000006">
    <property type="entry name" value="Cullin 3"/>
    <property type="match status" value="1"/>
</dbReference>
<dbReference type="GO" id="GO:0006511">
    <property type="term" value="P:ubiquitin-dependent protein catabolic process"/>
    <property type="evidence" value="ECO:0007669"/>
    <property type="project" value="InterPro"/>
</dbReference>
<evidence type="ECO:0000256" key="1">
    <source>
        <dbReference type="ARBA" id="ARBA00004906"/>
    </source>
</evidence>
<dbReference type="InterPro" id="IPR001373">
    <property type="entry name" value="Cullin_N"/>
</dbReference>
<dbReference type="Proteomes" id="UP000594638">
    <property type="component" value="Unassembled WGS sequence"/>
</dbReference>
<dbReference type="SUPFAM" id="SSF74788">
    <property type="entry name" value="Cullin repeat-like"/>
    <property type="match status" value="1"/>
</dbReference>
<gene>
    <name evidence="7" type="ORF">OLEA9_A048322</name>
</gene>
<evidence type="ECO:0000256" key="2">
    <source>
        <dbReference type="ARBA" id="ARBA00006019"/>
    </source>
</evidence>
<keyword evidence="5" id="KW-0832">Ubl conjugation</keyword>
<dbReference type="AlphaFoldDB" id="A0A8S0PM30"/>
<comment type="caution">
    <text evidence="7">The sequence shown here is derived from an EMBL/GenBank/DDBJ whole genome shotgun (WGS) entry which is preliminary data.</text>
</comment>
<keyword evidence="8" id="KW-1185">Reference proteome</keyword>
<dbReference type="GO" id="GO:0031625">
    <property type="term" value="F:ubiquitin protein ligase binding"/>
    <property type="evidence" value="ECO:0007669"/>
    <property type="project" value="InterPro"/>
</dbReference>
<protein>
    <submittedName>
        <fullName evidence="7">Cullin-3A-like</fullName>
    </submittedName>
</protein>
<dbReference type="EMBL" id="CACTIH010000128">
    <property type="protein sequence ID" value="CAA2954820.1"/>
    <property type="molecule type" value="Genomic_DNA"/>
</dbReference>
<accession>A0A8S0PM30</accession>
<feature type="domain" description="Cullin N-terminal" evidence="6">
    <location>
        <begin position="93"/>
        <end position="457"/>
    </location>
</feature>
<proteinExistence type="inferred from homology"/>
<evidence type="ECO:0000259" key="6">
    <source>
        <dbReference type="Pfam" id="PF00888"/>
    </source>
</evidence>
<dbReference type="OrthoDB" id="27073at2759"/>
<dbReference type="InterPro" id="IPR016159">
    <property type="entry name" value="Cullin_repeat-like_dom_sf"/>
</dbReference>
<dbReference type="PANTHER" id="PTHR11932">
    <property type="entry name" value="CULLIN"/>
    <property type="match status" value="1"/>
</dbReference>
<dbReference type="Gramene" id="OE9A048322T1">
    <property type="protein sequence ID" value="OE9A048322C1"/>
    <property type="gene ID" value="OE9A048322"/>
</dbReference>
<evidence type="ECO:0000256" key="5">
    <source>
        <dbReference type="ARBA" id="ARBA00022843"/>
    </source>
</evidence>
<evidence type="ECO:0000256" key="3">
    <source>
        <dbReference type="ARBA" id="ARBA00022499"/>
    </source>
</evidence>
<name>A0A8S0PM30_OLEEU</name>
<dbReference type="InterPro" id="IPR045093">
    <property type="entry name" value="Cullin"/>
</dbReference>
<comment type="similarity">
    <text evidence="2">Belongs to the cullin family.</text>
</comment>
<sequence>MSRIYDNWERLVRATLKREEFRELARAHSRSPSVSSVPSDFSSNSPFHDHVPESFLVPQASSSQSIPFSQKRNFQLETFKYREVGPEFGDTTWKILDHAFSQIYNRDSIDFTFAELYSHAYNMVLHKYGEKLYSGLESTMTFHLQEMCKCIEVAPGVSFLEELNTKWADHNNALRAIRNILMYMDRTYVPSTQKTPVLELGLNLWKDNVIHSSNISIRLLYTLLDLIYRERTGEGINRELMRNTIKMLVELGSSVYQEDFEKPFIEVSSDFYRMKSQEFIESSDCGDYLKEAERCLEEEIARVSCYLEAKSEAKIISVVEKEMIANHMLRLLHMENSGLVNMLLDDKYDELSRMYSLFRRVPNGLSIILDVMTPHIRNAGRQLVTDPEKLKNPVEFVDSLLEKKDQYDKIISSAFNNDETFQNALNSSFEYFINLNPHMLEYTSLFVDDKLHEGLKSGRRRRSLDNS</sequence>
<evidence type="ECO:0000313" key="8">
    <source>
        <dbReference type="Proteomes" id="UP000594638"/>
    </source>
</evidence>
<keyword evidence="3" id="KW-1017">Isopeptide bond</keyword>
<keyword evidence="4" id="KW-0833">Ubl conjugation pathway</keyword>
<dbReference type="FunFam" id="1.20.1310.10:FF:000004">
    <property type="entry name" value="Cullin 4B"/>
    <property type="match status" value="1"/>
</dbReference>
<evidence type="ECO:0000313" key="7">
    <source>
        <dbReference type="EMBL" id="CAA2954820.1"/>
    </source>
</evidence>
<comment type="pathway">
    <text evidence="1">Protein modification; protein ubiquitination.</text>
</comment>
<evidence type="ECO:0000256" key="4">
    <source>
        <dbReference type="ARBA" id="ARBA00022786"/>
    </source>
</evidence>
<dbReference type="FunFam" id="1.20.1310.10:FF:000001">
    <property type="entry name" value="Cullin 3"/>
    <property type="match status" value="1"/>
</dbReference>